<evidence type="ECO:0000313" key="1">
    <source>
        <dbReference type="EMBL" id="SVA32310.1"/>
    </source>
</evidence>
<proteinExistence type="predicted"/>
<sequence>MSSFPPGVILILGGLVLAILPRSVQAIGALLLPVLGLLQLFFLSDGMSVSVE</sequence>
<organism evidence="1">
    <name type="scientific">marine metagenome</name>
    <dbReference type="NCBI Taxonomy" id="408172"/>
    <lineage>
        <taxon>unclassified sequences</taxon>
        <taxon>metagenomes</taxon>
        <taxon>ecological metagenomes</taxon>
    </lineage>
</organism>
<protein>
    <submittedName>
        <fullName evidence="1">Uncharacterized protein</fullName>
    </submittedName>
</protein>
<dbReference type="EMBL" id="UINC01007256">
    <property type="protein sequence ID" value="SVA32310.1"/>
    <property type="molecule type" value="Genomic_DNA"/>
</dbReference>
<gene>
    <name evidence="1" type="ORF">METZ01_LOCUS85164</name>
</gene>
<accession>A0A381UW17</accession>
<dbReference type="AlphaFoldDB" id="A0A381UW17"/>
<name>A0A381UW17_9ZZZZ</name>
<reference evidence="1" key="1">
    <citation type="submission" date="2018-05" db="EMBL/GenBank/DDBJ databases">
        <authorList>
            <person name="Lanie J.A."/>
            <person name="Ng W.-L."/>
            <person name="Kazmierczak K.M."/>
            <person name="Andrzejewski T.M."/>
            <person name="Davidsen T.M."/>
            <person name="Wayne K.J."/>
            <person name="Tettelin H."/>
            <person name="Glass J.I."/>
            <person name="Rusch D."/>
            <person name="Podicherti R."/>
            <person name="Tsui H.-C.T."/>
            <person name="Winkler M.E."/>
        </authorList>
    </citation>
    <scope>NUCLEOTIDE SEQUENCE</scope>
</reference>
<feature type="non-terminal residue" evidence="1">
    <location>
        <position position="52"/>
    </location>
</feature>